<dbReference type="GO" id="GO:0005886">
    <property type="term" value="C:plasma membrane"/>
    <property type="evidence" value="ECO:0007669"/>
    <property type="project" value="UniProtKB-SubCell"/>
</dbReference>
<dbReference type="InterPro" id="IPR000014">
    <property type="entry name" value="PAS"/>
</dbReference>
<keyword evidence="7 12" id="KW-1133">Transmembrane helix</keyword>
<comment type="similarity">
    <text evidence="9">Belongs to the methyl-accepting chemotaxis (MCP) protein family.</text>
</comment>
<sequence length="555" mass="59718">MRTNLPLSNREYVLRDNETIVSKTDLQGNITYINDDFVRISGFSEEELIGSPQNIVRHPDMPVEAFADFWSTIKNGKAWTGLVKNRCKNGDHYWVEATAAPIINNGQMIGFTSIRVKPTRDKVGVTEAAYRAIKNGESSMRIHEGVANSTSIARNLNQLLAMRIATKICLFVVVVALMMMVLAIFSFTGKSNEYCVIFSTFCFFGVLFTTFFGVNLYKTIIAPLRDIASSIETMSSGDLSATITTRGNDDELMDVTQSLRVLQTNIKLLVGQIKQSTGHVTNGASEIAEGNADLSSRTESQASSLEETASSMEELTSTVKQNADNSREASQLVVSAAQVAERGGVVVANVINTMGAIKSSSTKISDIIGVIDGIAFQTNILALNAAVEAARAGEQGRGFAVVASEVRNLAQRSANAAKEIKVLINDSVAQVDAGAKMVDEAGRTMGEIVSGVKRAAGIMSDITAASQEQSAGIDQINQAIVLMDDMTQQNAGLVEEAAAAAESLKNEAFMLTELVNSFKLVAPGSTGHAPIKRTMTSVPHRELMETQKPRLALRN</sequence>
<keyword evidence="17" id="KW-1185">Reference proteome</keyword>
<comment type="caution">
    <text evidence="16">The sequence shown here is derived from an EMBL/GenBank/DDBJ whole genome shotgun (WGS) entry which is preliminary data.</text>
</comment>
<gene>
    <name evidence="16" type="ORF">H8K32_06625</name>
</gene>
<dbReference type="CDD" id="cd00130">
    <property type="entry name" value="PAS"/>
    <property type="match status" value="1"/>
</dbReference>
<dbReference type="GO" id="GO:0052131">
    <property type="term" value="P:positive aerotaxis"/>
    <property type="evidence" value="ECO:0007669"/>
    <property type="project" value="UniProtKB-ARBA"/>
</dbReference>
<dbReference type="FunFam" id="3.30.450.20:FF:000046">
    <property type="entry name" value="Aerotaxis sensor receptor"/>
    <property type="match status" value="1"/>
</dbReference>
<feature type="transmembrane region" description="Helical" evidence="12">
    <location>
        <begin position="197"/>
        <end position="217"/>
    </location>
</feature>
<evidence type="ECO:0000256" key="5">
    <source>
        <dbReference type="ARBA" id="ARBA00022519"/>
    </source>
</evidence>
<evidence type="ECO:0000256" key="8">
    <source>
        <dbReference type="ARBA" id="ARBA00023136"/>
    </source>
</evidence>
<evidence type="ECO:0000259" key="15">
    <source>
        <dbReference type="PROSITE" id="PS50885"/>
    </source>
</evidence>
<dbReference type="PROSITE" id="PS50112">
    <property type="entry name" value="PAS"/>
    <property type="match status" value="1"/>
</dbReference>
<dbReference type="GO" id="GO:0004888">
    <property type="term" value="F:transmembrane signaling receptor activity"/>
    <property type="evidence" value="ECO:0007669"/>
    <property type="project" value="TreeGrafter"/>
</dbReference>
<dbReference type="Pfam" id="PF08447">
    <property type="entry name" value="PAS_3"/>
    <property type="match status" value="1"/>
</dbReference>
<keyword evidence="4" id="KW-0145">Chemotaxis</keyword>
<protein>
    <submittedName>
        <fullName evidence="16">PAS domain-containing protein</fullName>
    </submittedName>
</protein>
<dbReference type="PANTHER" id="PTHR43531:SF14">
    <property type="entry name" value="METHYL-ACCEPTING CHEMOTAXIS PROTEIN I-RELATED"/>
    <property type="match status" value="1"/>
</dbReference>
<evidence type="ECO:0000259" key="13">
    <source>
        <dbReference type="PROSITE" id="PS50111"/>
    </source>
</evidence>
<evidence type="ECO:0000313" key="16">
    <source>
        <dbReference type="EMBL" id="MBC3861767.1"/>
    </source>
</evidence>
<keyword evidence="2" id="KW-1003">Cell membrane</keyword>
<keyword evidence="8 12" id="KW-0472">Membrane</keyword>
<feature type="domain" description="Methyl-accepting transducer" evidence="13">
    <location>
        <begin position="276"/>
        <end position="505"/>
    </location>
</feature>
<keyword evidence="10" id="KW-0807">Transducer</keyword>
<evidence type="ECO:0000256" key="2">
    <source>
        <dbReference type="ARBA" id="ARBA00022475"/>
    </source>
</evidence>
<keyword evidence="6 12" id="KW-0812">Transmembrane</keyword>
<dbReference type="CDD" id="cd06225">
    <property type="entry name" value="HAMP"/>
    <property type="match status" value="1"/>
</dbReference>
<evidence type="ECO:0000313" key="17">
    <source>
        <dbReference type="Proteomes" id="UP000634011"/>
    </source>
</evidence>
<dbReference type="SMART" id="SM00283">
    <property type="entry name" value="MA"/>
    <property type="match status" value="1"/>
</dbReference>
<organism evidence="16 17">
    <name type="scientific">Undibacterium jejuense</name>
    <dbReference type="NCBI Taxonomy" id="1344949"/>
    <lineage>
        <taxon>Bacteria</taxon>
        <taxon>Pseudomonadati</taxon>
        <taxon>Pseudomonadota</taxon>
        <taxon>Betaproteobacteria</taxon>
        <taxon>Burkholderiales</taxon>
        <taxon>Oxalobacteraceae</taxon>
        <taxon>Undibacterium</taxon>
    </lineage>
</organism>
<name>A0A923HHI7_9BURK</name>
<dbReference type="CDD" id="cd11386">
    <property type="entry name" value="MCP_signal"/>
    <property type="match status" value="1"/>
</dbReference>
<evidence type="ECO:0000256" key="9">
    <source>
        <dbReference type="ARBA" id="ARBA00029447"/>
    </source>
</evidence>
<dbReference type="InterPro" id="IPR003660">
    <property type="entry name" value="HAMP_dom"/>
</dbReference>
<dbReference type="SUPFAM" id="SSF55785">
    <property type="entry name" value="PYP-like sensor domain (PAS domain)"/>
    <property type="match status" value="1"/>
</dbReference>
<dbReference type="Gene3D" id="3.30.450.20">
    <property type="entry name" value="PAS domain"/>
    <property type="match status" value="1"/>
</dbReference>
<dbReference type="SMART" id="SM00091">
    <property type="entry name" value="PAS"/>
    <property type="match status" value="1"/>
</dbReference>
<dbReference type="AlphaFoldDB" id="A0A923HHI7"/>
<dbReference type="Gene3D" id="1.10.287.950">
    <property type="entry name" value="Methyl-accepting chemotaxis protein"/>
    <property type="match status" value="1"/>
</dbReference>
<reference evidence="16" key="1">
    <citation type="submission" date="2020-08" db="EMBL/GenBank/DDBJ databases">
        <title>Novel species isolated from subtropical streams in China.</title>
        <authorList>
            <person name="Lu H."/>
        </authorList>
    </citation>
    <scope>NUCLEOTIDE SEQUENCE</scope>
    <source>
        <strain evidence="16">KACC 12607</strain>
    </source>
</reference>
<dbReference type="Pfam" id="PF00015">
    <property type="entry name" value="MCPsignal"/>
    <property type="match status" value="1"/>
</dbReference>
<dbReference type="GO" id="GO:0007165">
    <property type="term" value="P:signal transduction"/>
    <property type="evidence" value="ECO:0007669"/>
    <property type="project" value="UniProtKB-KW"/>
</dbReference>
<dbReference type="InterPro" id="IPR035965">
    <property type="entry name" value="PAS-like_dom_sf"/>
</dbReference>
<feature type="transmembrane region" description="Helical" evidence="12">
    <location>
        <begin position="164"/>
        <end position="185"/>
    </location>
</feature>
<comment type="subcellular location">
    <subcellularLocation>
        <location evidence="1">Cell inner membrane</location>
        <topology evidence="1">Multi-pass membrane protein</topology>
    </subcellularLocation>
</comment>
<dbReference type="NCBIfam" id="TIGR00229">
    <property type="entry name" value="sensory_box"/>
    <property type="match status" value="1"/>
</dbReference>
<evidence type="ECO:0000256" key="3">
    <source>
        <dbReference type="ARBA" id="ARBA00022481"/>
    </source>
</evidence>
<feature type="domain" description="PAS" evidence="14">
    <location>
        <begin position="25"/>
        <end position="50"/>
    </location>
</feature>
<evidence type="ECO:0000256" key="6">
    <source>
        <dbReference type="ARBA" id="ARBA00022692"/>
    </source>
</evidence>
<dbReference type="Proteomes" id="UP000634011">
    <property type="component" value="Unassembled WGS sequence"/>
</dbReference>
<evidence type="ECO:0000256" key="4">
    <source>
        <dbReference type="ARBA" id="ARBA00022500"/>
    </source>
</evidence>
<feature type="compositionally biased region" description="Polar residues" evidence="11">
    <location>
        <begin position="293"/>
        <end position="316"/>
    </location>
</feature>
<keyword evidence="3" id="KW-0488">Methylation</keyword>
<dbReference type="InterPro" id="IPR004089">
    <property type="entry name" value="MCPsignal_dom"/>
</dbReference>
<dbReference type="Pfam" id="PF00672">
    <property type="entry name" value="HAMP"/>
    <property type="match status" value="1"/>
</dbReference>
<evidence type="ECO:0000256" key="7">
    <source>
        <dbReference type="ARBA" id="ARBA00022989"/>
    </source>
</evidence>
<keyword evidence="5" id="KW-0997">Cell inner membrane</keyword>
<feature type="region of interest" description="Disordered" evidence="11">
    <location>
        <begin position="282"/>
        <end position="316"/>
    </location>
</feature>
<dbReference type="PROSITE" id="PS50885">
    <property type="entry name" value="HAMP"/>
    <property type="match status" value="1"/>
</dbReference>
<proteinExistence type="inferred from homology"/>
<accession>A0A923HHI7</accession>
<dbReference type="PROSITE" id="PS50111">
    <property type="entry name" value="CHEMOTAXIS_TRANSDUC_2"/>
    <property type="match status" value="1"/>
</dbReference>
<evidence type="ECO:0000259" key="14">
    <source>
        <dbReference type="PROSITE" id="PS50112"/>
    </source>
</evidence>
<feature type="domain" description="HAMP" evidence="15">
    <location>
        <begin position="218"/>
        <end position="271"/>
    </location>
</feature>
<dbReference type="PANTHER" id="PTHR43531">
    <property type="entry name" value="PROTEIN ICFG"/>
    <property type="match status" value="1"/>
</dbReference>
<evidence type="ECO:0000256" key="10">
    <source>
        <dbReference type="PROSITE-ProRule" id="PRU00284"/>
    </source>
</evidence>
<dbReference type="EMBL" id="JACOFV010000005">
    <property type="protein sequence ID" value="MBC3861767.1"/>
    <property type="molecule type" value="Genomic_DNA"/>
</dbReference>
<dbReference type="InterPro" id="IPR051310">
    <property type="entry name" value="MCP_chemotaxis"/>
</dbReference>
<dbReference type="SUPFAM" id="SSF58104">
    <property type="entry name" value="Methyl-accepting chemotaxis protein (MCP) signaling domain"/>
    <property type="match status" value="1"/>
</dbReference>
<evidence type="ECO:0000256" key="1">
    <source>
        <dbReference type="ARBA" id="ARBA00004429"/>
    </source>
</evidence>
<evidence type="ECO:0000256" key="11">
    <source>
        <dbReference type="SAM" id="MobiDB-lite"/>
    </source>
</evidence>
<dbReference type="SMART" id="SM00304">
    <property type="entry name" value="HAMP"/>
    <property type="match status" value="1"/>
</dbReference>
<dbReference type="InterPro" id="IPR013655">
    <property type="entry name" value="PAS_fold_3"/>
</dbReference>
<dbReference type="FunFam" id="1.10.287.950:FF:000001">
    <property type="entry name" value="Methyl-accepting chemotaxis sensory transducer"/>
    <property type="match status" value="1"/>
</dbReference>
<evidence type="ECO:0000256" key="12">
    <source>
        <dbReference type="SAM" id="Phobius"/>
    </source>
</evidence>